<protein>
    <submittedName>
        <fullName evidence="3">Uncharacterized protein</fullName>
    </submittedName>
</protein>
<organism evidence="2 3">
    <name type="scientific">Syphacia muris</name>
    <dbReference type="NCBI Taxonomy" id="451379"/>
    <lineage>
        <taxon>Eukaryota</taxon>
        <taxon>Metazoa</taxon>
        <taxon>Ecdysozoa</taxon>
        <taxon>Nematoda</taxon>
        <taxon>Chromadorea</taxon>
        <taxon>Rhabditida</taxon>
        <taxon>Spirurina</taxon>
        <taxon>Oxyuridomorpha</taxon>
        <taxon>Oxyuroidea</taxon>
        <taxon>Oxyuridae</taxon>
        <taxon>Syphacia</taxon>
    </lineage>
</organism>
<feature type="compositionally biased region" description="Low complexity" evidence="1">
    <location>
        <begin position="32"/>
        <end position="47"/>
    </location>
</feature>
<evidence type="ECO:0000313" key="3">
    <source>
        <dbReference type="WBParaSite" id="SMUV_0000496501-mRNA-1"/>
    </source>
</evidence>
<keyword evidence="2" id="KW-1185">Reference proteome</keyword>
<proteinExistence type="predicted"/>
<reference evidence="3" key="1">
    <citation type="submission" date="2017-02" db="UniProtKB">
        <authorList>
            <consortium name="WormBaseParasite"/>
        </authorList>
    </citation>
    <scope>IDENTIFICATION</scope>
</reference>
<sequence>MHWANDLRNFGLRLKNGGGQMATELSSQRYPNNNNNNTTANDSIGNNVSNSLNTGIGSDEIQNKQFAADSISGSIGFLKAPVATLLPEQAPVPVAVSDLLLTTNAVVSSNADDDDRHSDLLDSG</sequence>
<dbReference type="Proteomes" id="UP000046393">
    <property type="component" value="Unplaced"/>
</dbReference>
<evidence type="ECO:0000313" key="2">
    <source>
        <dbReference type="Proteomes" id="UP000046393"/>
    </source>
</evidence>
<dbReference type="AlphaFoldDB" id="A0A0N5AKE6"/>
<name>A0A0N5AKE6_9BILA</name>
<dbReference type="WBParaSite" id="SMUV_0000496501-mRNA-1">
    <property type="protein sequence ID" value="SMUV_0000496501-mRNA-1"/>
    <property type="gene ID" value="SMUV_0000496501"/>
</dbReference>
<feature type="region of interest" description="Disordered" evidence="1">
    <location>
        <begin position="21"/>
        <end position="57"/>
    </location>
</feature>
<accession>A0A0N5AKE6</accession>
<evidence type="ECO:0000256" key="1">
    <source>
        <dbReference type="SAM" id="MobiDB-lite"/>
    </source>
</evidence>